<dbReference type="OrthoDB" id="17255at2759"/>
<evidence type="ECO:0000313" key="3">
    <source>
        <dbReference type="Proteomes" id="UP000002058"/>
    </source>
</evidence>
<accession>C4JEX7</accession>
<dbReference type="GO" id="GO:0003824">
    <property type="term" value="F:catalytic activity"/>
    <property type="evidence" value="ECO:0007669"/>
    <property type="project" value="InterPro"/>
</dbReference>
<dbReference type="Proteomes" id="UP000002058">
    <property type="component" value="Unassembled WGS sequence"/>
</dbReference>
<dbReference type="AlphaFoldDB" id="C4JEX7"/>
<evidence type="ECO:0000313" key="2">
    <source>
        <dbReference type="EMBL" id="EEP76030.1"/>
    </source>
</evidence>
<proteinExistence type="predicted"/>
<organism evidence="2 3">
    <name type="scientific">Uncinocarpus reesii (strain UAMH 1704)</name>
    <dbReference type="NCBI Taxonomy" id="336963"/>
    <lineage>
        <taxon>Eukaryota</taxon>
        <taxon>Fungi</taxon>
        <taxon>Dikarya</taxon>
        <taxon>Ascomycota</taxon>
        <taxon>Pezizomycotina</taxon>
        <taxon>Eurotiomycetes</taxon>
        <taxon>Eurotiomycetidae</taxon>
        <taxon>Onygenales</taxon>
        <taxon>Onygenaceae</taxon>
        <taxon>Uncinocarpus</taxon>
    </lineage>
</organism>
<dbReference type="HOGENOM" id="CLU_028286_3_0_1"/>
<dbReference type="eggNOG" id="KOG2362">
    <property type="taxonomic scope" value="Eukaryota"/>
</dbReference>
<dbReference type="EMBL" id="CH476615">
    <property type="protein sequence ID" value="EEP76030.1"/>
    <property type="molecule type" value="Genomic_DNA"/>
</dbReference>
<keyword evidence="3" id="KW-1185">Reference proteome</keyword>
<dbReference type="VEuPathDB" id="FungiDB:UREG_00877"/>
<dbReference type="RefSeq" id="XP_002541363.1">
    <property type="nucleotide sequence ID" value="XM_002541317.1"/>
</dbReference>
<dbReference type="GeneID" id="8437676"/>
<evidence type="ECO:0000259" key="1">
    <source>
        <dbReference type="PROSITE" id="PS51340"/>
    </source>
</evidence>
<dbReference type="OMA" id="NIAPMER"/>
<dbReference type="SUPFAM" id="SSF141673">
    <property type="entry name" value="MOSC N-terminal domain-like"/>
    <property type="match status" value="1"/>
</dbReference>
<dbReference type="PROSITE" id="PS51340">
    <property type="entry name" value="MOSC"/>
    <property type="match status" value="1"/>
</dbReference>
<reference evidence="3" key="1">
    <citation type="journal article" date="2009" name="Genome Res.">
        <title>Comparative genomic analyses of the human fungal pathogens Coccidioides and their relatives.</title>
        <authorList>
            <person name="Sharpton T.J."/>
            <person name="Stajich J.E."/>
            <person name="Rounsley S.D."/>
            <person name="Gardner M.J."/>
            <person name="Wortman J.R."/>
            <person name="Jordar V.S."/>
            <person name="Maiti R."/>
            <person name="Kodira C.D."/>
            <person name="Neafsey D.E."/>
            <person name="Zeng Q."/>
            <person name="Hung C.-Y."/>
            <person name="McMahan C."/>
            <person name="Muszewska A."/>
            <person name="Grynberg M."/>
            <person name="Mandel M.A."/>
            <person name="Kellner E.M."/>
            <person name="Barker B.M."/>
            <person name="Galgiani J.N."/>
            <person name="Orbach M.J."/>
            <person name="Kirkland T.N."/>
            <person name="Cole G.T."/>
            <person name="Henn M.R."/>
            <person name="Birren B.W."/>
            <person name="Taylor J.W."/>
        </authorList>
    </citation>
    <scope>NUCLEOTIDE SEQUENCE [LARGE SCALE GENOMIC DNA]</scope>
    <source>
        <strain evidence="3">UAMH 1704</strain>
    </source>
</reference>
<dbReference type="GO" id="GO:0030151">
    <property type="term" value="F:molybdenum ion binding"/>
    <property type="evidence" value="ECO:0007669"/>
    <property type="project" value="InterPro"/>
</dbReference>
<dbReference type="KEGG" id="ure:UREG_00877"/>
<gene>
    <name evidence="2" type="ORF">UREG_00877</name>
</gene>
<name>C4JEX7_UNCRE</name>
<sequence length="336" mass="36700">MHVSSFPQMALFRTDIVFPDDTQDQRGQIVVTYVPSTGDNNTAGIETLNVPLEPSVDGLRVFEVVMHKSPTEAYDMGKQYNSWFSSRFGFDVVLAYLGENRRPLLGNMSPTTAQHSTQSSWFSRVSQSVASLAGWAGGDATGAEGITFADVAPYLVVSETSLQNVSARLPETMDVTKFRPNIVVSGAPEEFEEDFWAELTVDGDITLTLTNNCARCVSINIDLDAGAPGTGEMGSVLKKLMKDRRVDKGTKYSPIFGRYGFLGNGCDGAPIRVGDETGQDLRIDISRSMFKDKTPDLASPFHYSIAPFAHTLLLLSKQPNNASISRTRSAVCELWS</sequence>
<dbReference type="InterPro" id="IPR011037">
    <property type="entry name" value="Pyrv_Knase-like_insert_dom_sf"/>
</dbReference>
<dbReference type="GO" id="GO:0030170">
    <property type="term" value="F:pyridoxal phosphate binding"/>
    <property type="evidence" value="ECO:0007669"/>
    <property type="project" value="InterPro"/>
</dbReference>
<feature type="domain" description="MOSC" evidence="1">
    <location>
        <begin position="123"/>
        <end position="280"/>
    </location>
</feature>
<dbReference type="Pfam" id="PF03473">
    <property type="entry name" value="MOSC"/>
    <property type="match status" value="1"/>
</dbReference>
<dbReference type="SUPFAM" id="SSF50800">
    <property type="entry name" value="PK beta-barrel domain-like"/>
    <property type="match status" value="1"/>
</dbReference>
<dbReference type="InterPro" id="IPR005302">
    <property type="entry name" value="MoCF_Sase_C"/>
</dbReference>
<dbReference type="InParanoid" id="C4JEX7"/>
<protein>
    <recommendedName>
        <fullName evidence="1">MOSC domain-containing protein</fullName>
    </recommendedName>
</protein>
<dbReference type="STRING" id="336963.C4JEX7"/>